<reference evidence="8 9" key="2">
    <citation type="submission" date="2020-07" db="EMBL/GenBank/DDBJ databases">
        <title>Genome assembly of wild tea tree DASZ reveals pedigree and selection history of tea varieties.</title>
        <authorList>
            <person name="Zhang W."/>
        </authorList>
    </citation>
    <scope>NUCLEOTIDE SEQUENCE [LARGE SCALE GENOMIC DNA]</scope>
    <source>
        <strain evidence="9">cv. G240</strain>
        <tissue evidence="8">Leaf</tissue>
    </source>
</reference>
<protein>
    <recommendedName>
        <fullName evidence="10">Leucine-rich repeat-containing N-terminal plant-type domain-containing protein</fullName>
    </recommendedName>
</protein>
<organism evidence="8 9">
    <name type="scientific">Camellia sinensis</name>
    <name type="common">Tea plant</name>
    <name type="synonym">Thea sinensis</name>
    <dbReference type="NCBI Taxonomy" id="4442"/>
    <lineage>
        <taxon>Eukaryota</taxon>
        <taxon>Viridiplantae</taxon>
        <taxon>Streptophyta</taxon>
        <taxon>Embryophyta</taxon>
        <taxon>Tracheophyta</taxon>
        <taxon>Spermatophyta</taxon>
        <taxon>Magnoliopsida</taxon>
        <taxon>eudicotyledons</taxon>
        <taxon>Gunneridae</taxon>
        <taxon>Pentapetalae</taxon>
        <taxon>asterids</taxon>
        <taxon>Ericales</taxon>
        <taxon>Theaceae</taxon>
        <taxon>Camellia</taxon>
    </lineage>
</organism>
<name>A0A7J7HSS9_CAMSI</name>
<accession>A0A7J7HSS9</accession>
<comment type="subcellular location">
    <subcellularLocation>
        <location evidence="1">Membrane</location>
    </subcellularLocation>
</comment>
<feature type="chain" id="PRO_5029579424" description="Leucine-rich repeat-containing N-terminal plant-type domain-containing protein" evidence="7">
    <location>
        <begin position="23"/>
        <end position="345"/>
    </location>
</feature>
<gene>
    <name evidence="8" type="ORF">HYC85_007960</name>
</gene>
<dbReference type="InterPro" id="IPR052592">
    <property type="entry name" value="LRR-RLK"/>
</dbReference>
<feature type="signal peptide" evidence="7">
    <location>
        <begin position="1"/>
        <end position="22"/>
    </location>
</feature>
<evidence type="ECO:0000313" key="8">
    <source>
        <dbReference type="EMBL" id="KAF5955104.1"/>
    </source>
</evidence>
<keyword evidence="4" id="KW-0677">Repeat</keyword>
<evidence type="ECO:0000256" key="6">
    <source>
        <dbReference type="ARBA" id="ARBA00023180"/>
    </source>
</evidence>
<dbReference type="PANTHER" id="PTHR48054:SF27">
    <property type="entry name" value="PROTEIN KINASE DOMAIN-CONTAINING PROTEIN"/>
    <property type="match status" value="1"/>
</dbReference>
<dbReference type="Gene3D" id="3.80.10.10">
    <property type="entry name" value="Ribonuclease Inhibitor"/>
    <property type="match status" value="2"/>
</dbReference>
<evidence type="ECO:0000256" key="7">
    <source>
        <dbReference type="SAM" id="SignalP"/>
    </source>
</evidence>
<dbReference type="SUPFAM" id="SSF52058">
    <property type="entry name" value="L domain-like"/>
    <property type="match status" value="1"/>
</dbReference>
<keyword evidence="6" id="KW-0325">Glycoprotein</keyword>
<evidence type="ECO:0000256" key="1">
    <source>
        <dbReference type="ARBA" id="ARBA00004370"/>
    </source>
</evidence>
<dbReference type="Pfam" id="PF00560">
    <property type="entry name" value="LRR_1"/>
    <property type="match status" value="4"/>
</dbReference>
<proteinExistence type="predicted"/>
<comment type="caution">
    <text evidence="8">The sequence shown here is derived from an EMBL/GenBank/DDBJ whole genome shotgun (WGS) entry which is preliminary data.</text>
</comment>
<evidence type="ECO:0000256" key="5">
    <source>
        <dbReference type="ARBA" id="ARBA00023136"/>
    </source>
</evidence>
<dbReference type="InterPro" id="IPR001611">
    <property type="entry name" value="Leu-rich_rpt"/>
</dbReference>
<evidence type="ECO:0000256" key="4">
    <source>
        <dbReference type="ARBA" id="ARBA00022737"/>
    </source>
</evidence>
<dbReference type="Proteomes" id="UP000593564">
    <property type="component" value="Unassembled WGS sequence"/>
</dbReference>
<dbReference type="GO" id="GO:0016020">
    <property type="term" value="C:membrane"/>
    <property type="evidence" value="ECO:0007669"/>
    <property type="project" value="UniProtKB-SubCell"/>
</dbReference>
<keyword evidence="5" id="KW-0472">Membrane</keyword>
<dbReference type="InterPro" id="IPR032675">
    <property type="entry name" value="LRR_dom_sf"/>
</dbReference>
<evidence type="ECO:0000256" key="2">
    <source>
        <dbReference type="ARBA" id="ARBA00022614"/>
    </source>
</evidence>
<dbReference type="EMBL" id="JACBKZ010000003">
    <property type="protein sequence ID" value="KAF5955104.1"/>
    <property type="molecule type" value="Genomic_DNA"/>
</dbReference>
<evidence type="ECO:0008006" key="10">
    <source>
        <dbReference type="Google" id="ProtNLM"/>
    </source>
</evidence>
<evidence type="ECO:0000313" key="9">
    <source>
        <dbReference type="Proteomes" id="UP000593564"/>
    </source>
</evidence>
<dbReference type="PANTHER" id="PTHR48054">
    <property type="entry name" value="RECEPTOR KINASE-LIKE PROTEIN XA21"/>
    <property type="match status" value="1"/>
</dbReference>
<sequence length="345" mass="38535">MSGNATMIFLLFLNILAISALNQEGFSLLSSWLSNFNSSHSATFFASSNATHKNPCQWDYIKCNCDGSSPSTSLPPLSFLMATSSEKFHVRLEHVIIGQLGSQLQCSDRKNGTRIEKLSQLQLLSLGSNFLQDGIPTEIRNCSKLQQLLLFDNQLSGRIPLEIGQLRALEIFQADGNPGNLRRDPNTDVTMQTTIYAANLTGEIRREIGNCSALEKLSIRQNNISGEIPNELSLLKNLKYMCLWQNNLRGRIPRSLGNCSSLSSIDFLFNFLTGEIPSELSLLKNLQFLYLQQNNLSGSIPRSLGNCSGLIPSELSLLSNLKFLIDQFRDEDVVKELQKIRRQID</sequence>
<keyword evidence="3 7" id="KW-0732">Signal</keyword>
<reference evidence="9" key="1">
    <citation type="journal article" date="2020" name="Nat. Commun.">
        <title>Genome assembly of wild tea tree DASZ reveals pedigree and selection history of tea varieties.</title>
        <authorList>
            <person name="Zhang W."/>
            <person name="Zhang Y."/>
            <person name="Qiu H."/>
            <person name="Guo Y."/>
            <person name="Wan H."/>
            <person name="Zhang X."/>
            <person name="Scossa F."/>
            <person name="Alseekh S."/>
            <person name="Zhang Q."/>
            <person name="Wang P."/>
            <person name="Xu L."/>
            <person name="Schmidt M.H."/>
            <person name="Jia X."/>
            <person name="Li D."/>
            <person name="Zhu A."/>
            <person name="Guo F."/>
            <person name="Chen W."/>
            <person name="Ni D."/>
            <person name="Usadel B."/>
            <person name="Fernie A.R."/>
            <person name="Wen W."/>
        </authorList>
    </citation>
    <scope>NUCLEOTIDE SEQUENCE [LARGE SCALE GENOMIC DNA]</scope>
    <source>
        <strain evidence="9">cv. G240</strain>
    </source>
</reference>
<dbReference type="FunFam" id="3.80.10.10:FF:000041">
    <property type="entry name" value="LRR receptor-like serine/threonine-protein kinase ERECTA"/>
    <property type="match status" value="1"/>
</dbReference>
<dbReference type="AlphaFoldDB" id="A0A7J7HSS9"/>
<evidence type="ECO:0000256" key="3">
    <source>
        <dbReference type="ARBA" id="ARBA00022729"/>
    </source>
</evidence>
<keyword evidence="2" id="KW-0433">Leucine-rich repeat</keyword>
<keyword evidence="9" id="KW-1185">Reference proteome</keyword>